<sequence length="204" mass="23054">MFPICNSVTNHQQIIIVRNFSLKSKNQAIRCPSFPTQTSVQRPTQALGIIQAEWQLQMSLDSRINVTQAVPANERTPFEALQQFSARAGEKSTGPMKTVALLALQMQIGMNSISISSFYVYILIALRDFPSPVHSFALSQVSHLHQVHCSHRHLIQNLGWSSLDSNHETSSIFFFCRLLTNQIVCVSRVLRAVQEEYLADILER</sequence>
<dbReference type="AlphaFoldDB" id="A0A9W9ACU4"/>
<dbReference type="EMBL" id="JAOTPV010000008">
    <property type="protein sequence ID" value="KAJ4479108.1"/>
    <property type="molecule type" value="Genomic_DNA"/>
</dbReference>
<reference evidence="1" key="1">
    <citation type="submission" date="2022-08" db="EMBL/GenBank/DDBJ databases">
        <title>A Global Phylogenomic Analysis of the Shiitake Genus Lentinula.</title>
        <authorList>
            <consortium name="DOE Joint Genome Institute"/>
            <person name="Sierra-Patev S."/>
            <person name="Min B."/>
            <person name="Naranjo-Ortiz M."/>
            <person name="Looney B."/>
            <person name="Konkel Z."/>
            <person name="Slot J.C."/>
            <person name="Sakamoto Y."/>
            <person name="Steenwyk J.L."/>
            <person name="Rokas A."/>
            <person name="Carro J."/>
            <person name="Camarero S."/>
            <person name="Ferreira P."/>
            <person name="Molpeceres G."/>
            <person name="Ruiz-Duenas F.J."/>
            <person name="Serrano A."/>
            <person name="Henrissat B."/>
            <person name="Drula E."/>
            <person name="Hughes K.W."/>
            <person name="Mata J.L."/>
            <person name="Ishikawa N.K."/>
            <person name="Vargas-Isla R."/>
            <person name="Ushijima S."/>
            <person name="Smith C.A."/>
            <person name="Ahrendt S."/>
            <person name="Andreopoulos W."/>
            <person name="He G."/>
            <person name="Labutti K."/>
            <person name="Lipzen A."/>
            <person name="Ng V."/>
            <person name="Riley R."/>
            <person name="Sandor L."/>
            <person name="Barry K."/>
            <person name="Martinez A.T."/>
            <person name="Xiao Y."/>
            <person name="Gibbons J.G."/>
            <person name="Terashima K."/>
            <person name="Grigoriev I.V."/>
            <person name="Hibbett D.S."/>
        </authorList>
    </citation>
    <scope>NUCLEOTIDE SEQUENCE</scope>
    <source>
        <strain evidence="1">JLM2183</strain>
    </source>
</reference>
<evidence type="ECO:0000313" key="2">
    <source>
        <dbReference type="Proteomes" id="UP001150266"/>
    </source>
</evidence>
<gene>
    <name evidence="1" type="ORF">J3R30DRAFT_2716375</name>
</gene>
<dbReference type="Proteomes" id="UP001150266">
    <property type="component" value="Unassembled WGS sequence"/>
</dbReference>
<keyword evidence="2" id="KW-1185">Reference proteome</keyword>
<accession>A0A9W9ACU4</accession>
<protein>
    <submittedName>
        <fullName evidence="1">Uncharacterized protein</fullName>
    </submittedName>
</protein>
<evidence type="ECO:0000313" key="1">
    <source>
        <dbReference type="EMBL" id="KAJ4479108.1"/>
    </source>
</evidence>
<comment type="caution">
    <text evidence="1">The sequence shown here is derived from an EMBL/GenBank/DDBJ whole genome shotgun (WGS) entry which is preliminary data.</text>
</comment>
<organism evidence="1 2">
    <name type="scientific">Lentinula aciculospora</name>
    <dbReference type="NCBI Taxonomy" id="153920"/>
    <lineage>
        <taxon>Eukaryota</taxon>
        <taxon>Fungi</taxon>
        <taxon>Dikarya</taxon>
        <taxon>Basidiomycota</taxon>
        <taxon>Agaricomycotina</taxon>
        <taxon>Agaricomycetes</taxon>
        <taxon>Agaricomycetidae</taxon>
        <taxon>Agaricales</taxon>
        <taxon>Marasmiineae</taxon>
        <taxon>Omphalotaceae</taxon>
        <taxon>Lentinula</taxon>
    </lineage>
</organism>
<name>A0A9W9ACU4_9AGAR</name>
<proteinExistence type="predicted"/>